<evidence type="ECO:0000313" key="1">
    <source>
        <dbReference type="EMBL" id="KAK2942761.1"/>
    </source>
</evidence>
<dbReference type="EMBL" id="JARBJD010000384">
    <property type="protein sequence ID" value="KAK2942761.1"/>
    <property type="molecule type" value="Genomic_DNA"/>
</dbReference>
<organism evidence="1 2">
    <name type="scientific">Blattamonas nauphoetae</name>
    <dbReference type="NCBI Taxonomy" id="2049346"/>
    <lineage>
        <taxon>Eukaryota</taxon>
        <taxon>Metamonada</taxon>
        <taxon>Preaxostyla</taxon>
        <taxon>Oxymonadida</taxon>
        <taxon>Blattamonas</taxon>
    </lineage>
</organism>
<reference evidence="1 2" key="1">
    <citation type="journal article" date="2022" name="bioRxiv">
        <title>Genomics of Preaxostyla Flagellates Illuminates Evolutionary Transitions and the Path Towards Mitochondrial Loss.</title>
        <authorList>
            <person name="Novak L.V.F."/>
            <person name="Treitli S.C."/>
            <person name="Pyrih J."/>
            <person name="Halakuc P."/>
            <person name="Pipaliya S.V."/>
            <person name="Vacek V."/>
            <person name="Brzon O."/>
            <person name="Soukal P."/>
            <person name="Eme L."/>
            <person name="Dacks J.B."/>
            <person name="Karnkowska A."/>
            <person name="Elias M."/>
            <person name="Hampl V."/>
        </authorList>
    </citation>
    <scope>NUCLEOTIDE SEQUENCE [LARGE SCALE GENOMIC DNA]</scope>
    <source>
        <strain evidence="1">NAU3</strain>
        <tissue evidence="1">Gut</tissue>
    </source>
</reference>
<protein>
    <recommendedName>
        <fullName evidence="3">Transmembrane protein</fullName>
    </recommendedName>
</protein>
<evidence type="ECO:0000313" key="2">
    <source>
        <dbReference type="Proteomes" id="UP001281761"/>
    </source>
</evidence>
<evidence type="ECO:0008006" key="3">
    <source>
        <dbReference type="Google" id="ProtNLM"/>
    </source>
</evidence>
<comment type="caution">
    <text evidence="1">The sequence shown here is derived from an EMBL/GenBank/DDBJ whole genome shotgun (WGS) entry which is preliminary data.</text>
</comment>
<proteinExistence type="predicted"/>
<name>A0ABQ9WWG1_9EUKA</name>
<gene>
    <name evidence="1" type="ORF">BLNAU_22316</name>
</gene>
<sequence length="324" mass="34612">MLYSGSSFLSTVPRFSPLLLASLHCSSLLSTAPRFSPLLLASLHCSSLLSTAPRFSPLLLASLHCSSLLSTAPRFSPLLLASLHCSSLLSTAPRFSPLLLASLHCSSLLSTAPRFSPLLLASLHCSSLLSTAPRFSPMLLASLHCSSLLSNAPRFSPLLLPLSLSSAPFFHRLSRGTDTKLAIAAVRKRSLPIPTYPDQNLIASFVPSASSDSILARTPDSTAGFRPKESSSYKWQKVRRSWSKICGVLHTKALTSETAGPRDTAESPLHVLLVPGQQAAEPDLLKGLLVLHKCLVYFVVSLLLAEHAVSAAFGSFTSRGSTRT</sequence>
<keyword evidence="2" id="KW-1185">Reference proteome</keyword>
<dbReference type="Proteomes" id="UP001281761">
    <property type="component" value="Unassembled WGS sequence"/>
</dbReference>
<accession>A0ABQ9WWG1</accession>